<protein>
    <recommendedName>
        <fullName evidence="2">HD/PDEase domain-containing protein</fullName>
    </recommendedName>
</protein>
<organism evidence="1">
    <name type="scientific">marine metagenome</name>
    <dbReference type="NCBI Taxonomy" id="408172"/>
    <lineage>
        <taxon>unclassified sequences</taxon>
        <taxon>metagenomes</taxon>
        <taxon>ecological metagenomes</taxon>
    </lineage>
</organism>
<proteinExistence type="predicted"/>
<evidence type="ECO:0000313" key="1">
    <source>
        <dbReference type="EMBL" id="SVC12665.1"/>
    </source>
</evidence>
<evidence type="ECO:0008006" key="2">
    <source>
        <dbReference type="Google" id="ProtNLM"/>
    </source>
</evidence>
<reference evidence="1" key="1">
    <citation type="submission" date="2018-05" db="EMBL/GenBank/DDBJ databases">
        <authorList>
            <person name="Lanie J.A."/>
            <person name="Ng W.-L."/>
            <person name="Kazmierczak K.M."/>
            <person name="Andrzejewski T.M."/>
            <person name="Davidsen T.M."/>
            <person name="Wayne K.J."/>
            <person name="Tettelin H."/>
            <person name="Glass J.I."/>
            <person name="Rusch D."/>
            <person name="Podicherti R."/>
            <person name="Tsui H.-C.T."/>
            <person name="Winkler M.E."/>
        </authorList>
    </citation>
    <scope>NUCLEOTIDE SEQUENCE</scope>
</reference>
<sequence length="247" mass="29198">MKKLTAEQIEMNWQTLMDIIEKYISEDRKENLLKFYEDFKDRMMFAPASGKGHYHNAMPGGYVEHILHIIDMAKDVKDTWYNHDAKIDFTDEELVFAAMHHDLGKVGDLDNDYYIPQTSDWHRTNRGEVYTHNPDLQYMKVPDRGLWLLQHYGVKVTDKEYIGIKLTDGLYDEANKSYLMSYNPDWQLRSNLPYILHQADMMATHIEYDQWMRSNKTSNGVVTKAPKTKDEQKQVDNLKNKFDELFA</sequence>
<gene>
    <name evidence="1" type="ORF">METZ01_LOCUS265519</name>
</gene>
<dbReference type="AlphaFoldDB" id="A0A382JLV6"/>
<accession>A0A382JLV6</accession>
<dbReference type="EMBL" id="UINC01074958">
    <property type="protein sequence ID" value="SVC12665.1"/>
    <property type="molecule type" value="Genomic_DNA"/>
</dbReference>
<name>A0A382JLV6_9ZZZZ</name>